<accession>A0A3E2MXI9</accession>
<dbReference type="Proteomes" id="UP000257451">
    <property type="component" value="Unassembled WGS sequence"/>
</dbReference>
<evidence type="ECO:0000256" key="5">
    <source>
        <dbReference type="ARBA" id="ARBA00023172"/>
    </source>
</evidence>
<evidence type="ECO:0000313" key="6">
    <source>
        <dbReference type="EMBL" id="RFZ42524.1"/>
    </source>
</evidence>
<dbReference type="Pfam" id="PF00872">
    <property type="entry name" value="Transposase_mut"/>
    <property type="match status" value="1"/>
</dbReference>
<sequence length="116" mass="12012">MALDQSALLEVLDALRTADAGERINQACEVVYQALIDAELGAKIGAALHERTETRTDQRNGSRPRSLSMVAGDLQLRIPQLRSGVVLPGAAGAAPAGGSVLVRGGDGGLPARHFDA</sequence>
<protein>
    <submittedName>
        <fullName evidence="6">Transposase, Mutator family</fullName>
    </submittedName>
</protein>
<organism evidence="6 7">
    <name type="scientific">Mycobacterium marinum</name>
    <dbReference type="NCBI Taxonomy" id="1781"/>
    <lineage>
        <taxon>Bacteria</taxon>
        <taxon>Bacillati</taxon>
        <taxon>Actinomycetota</taxon>
        <taxon>Actinomycetes</taxon>
        <taxon>Mycobacteriales</taxon>
        <taxon>Mycobacteriaceae</taxon>
        <taxon>Mycobacterium</taxon>
        <taxon>Mycobacterium ulcerans group</taxon>
    </lineage>
</organism>
<evidence type="ECO:0000256" key="1">
    <source>
        <dbReference type="ARBA" id="ARBA00002190"/>
    </source>
</evidence>
<keyword evidence="4" id="KW-0238">DNA-binding</keyword>
<evidence type="ECO:0000256" key="4">
    <source>
        <dbReference type="ARBA" id="ARBA00023125"/>
    </source>
</evidence>
<proteinExistence type="inferred from homology"/>
<gene>
    <name evidence="6" type="ORF">DAVIS_02102</name>
</gene>
<dbReference type="EMBL" id="PEDF01000068">
    <property type="protein sequence ID" value="RFZ42524.1"/>
    <property type="molecule type" value="Genomic_DNA"/>
</dbReference>
<evidence type="ECO:0000256" key="2">
    <source>
        <dbReference type="ARBA" id="ARBA00010961"/>
    </source>
</evidence>
<keyword evidence="3" id="KW-0815">Transposition</keyword>
<dbReference type="GO" id="GO:0006313">
    <property type="term" value="P:DNA transposition"/>
    <property type="evidence" value="ECO:0007669"/>
    <property type="project" value="InterPro"/>
</dbReference>
<reference evidence="6 7" key="1">
    <citation type="journal article" date="2018" name="Sci. Rep.">
        <title>Extensive genomic diversity among Mycobacterium marinum strains revealed by whole genome sequencing.</title>
        <authorList>
            <person name="Das S."/>
            <person name="Pettersson B.M."/>
            <person name="Behra P.R."/>
            <person name="Mallick A."/>
            <person name="Cheramie M."/>
            <person name="Ramesh M."/>
            <person name="Shirreff L."/>
            <person name="DuCote T."/>
            <person name="Dasgupta S."/>
            <person name="Ennis D.G."/>
            <person name="Kirsebom L.A."/>
        </authorList>
    </citation>
    <scope>NUCLEOTIDE SEQUENCE [LARGE SCALE GENOMIC DNA]</scope>
    <source>
        <strain evidence="6 7">Davis1</strain>
    </source>
</reference>
<name>A0A3E2MXI9_MYCMR</name>
<dbReference type="AlphaFoldDB" id="A0A3E2MXI9"/>
<dbReference type="GO" id="GO:0003677">
    <property type="term" value="F:DNA binding"/>
    <property type="evidence" value="ECO:0007669"/>
    <property type="project" value="UniProtKB-KW"/>
</dbReference>
<dbReference type="GO" id="GO:0004803">
    <property type="term" value="F:transposase activity"/>
    <property type="evidence" value="ECO:0007669"/>
    <property type="project" value="InterPro"/>
</dbReference>
<keyword evidence="5" id="KW-0233">DNA recombination</keyword>
<comment type="similarity">
    <text evidence="2">Belongs to the transposase mutator family.</text>
</comment>
<evidence type="ECO:0000313" key="7">
    <source>
        <dbReference type="Proteomes" id="UP000257451"/>
    </source>
</evidence>
<comment type="function">
    <text evidence="1">Required for the transposition of the insertion element.</text>
</comment>
<evidence type="ECO:0000256" key="3">
    <source>
        <dbReference type="ARBA" id="ARBA00022578"/>
    </source>
</evidence>
<comment type="caution">
    <text evidence="6">The sequence shown here is derived from an EMBL/GenBank/DDBJ whole genome shotgun (WGS) entry which is preliminary data.</text>
</comment>
<dbReference type="InterPro" id="IPR001207">
    <property type="entry name" value="Transposase_mutator"/>
</dbReference>